<proteinExistence type="predicted"/>
<evidence type="ECO:0000259" key="1">
    <source>
        <dbReference type="Pfam" id="PF01168"/>
    </source>
</evidence>
<feature type="domain" description="YhfX-like C-terminal" evidence="2">
    <location>
        <begin position="278"/>
        <end position="372"/>
    </location>
</feature>
<evidence type="ECO:0000259" key="2">
    <source>
        <dbReference type="Pfam" id="PF21279"/>
    </source>
</evidence>
<sequence length="385" mass="43354">MFLKKVIERNPQLIDAAVSFHQQGVILPDTYILDLDMIEENARKMVSSAEENGIELFFMTKQFGRNPYVSKALVKNGIKHAVVVDFREALVMMENDIPLGNVGHLVQIPKHLLKKVMHYGTKYITVYSLDKLKQIETVANEIGIIQNVLLRVVSNDDELYEGQYGGFKLDELEALIPYFRELKHVQIKGITSFPCFLYSGNDLDLKKTQNVQTINCAKKLLIENGFDLTELNVPSATCSYTIPFIRKIGGTQGEPGHALTGTTPLHAVENLVEKPAMVYVSEVSHQFNGQSYIFGGGYYRRGHLDQVLLTDGMTRSMAKSGFFSNESIDYYLELEKQWPIGLTAIMSFRTQVFVTRSEVAVVKGIQSGKPEIVGIYDSQGKLLRR</sequence>
<comment type="caution">
    <text evidence="3">The sequence shown here is derived from an EMBL/GenBank/DDBJ whole genome shotgun (WGS) entry which is preliminary data.</text>
</comment>
<dbReference type="Gene3D" id="2.40.37.30">
    <property type="match status" value="2"/>
</dbReference>
<protein>
    <submittedName>
        <fullName evidence="3">Amino-acid racemase</fullName>
    </submittedName>
</protein>
<dbReference type="AlphaFoldDB" id="A0A9X0MHZ6"/>
<dbReference type="InterPro" id="IPR001608">
    <property type="entry name" value="Ala_racemase_N"/>
</dbReference>
<dbReference type="EMBL" id="LOMO01000031">
    <property type="protein sequence ID" value="KXY46245.1"/>
    <property type="molecule type" value="Genomic_DNA"/>
</dbReference>
<dbReference type="CDD" id="cd06811">
    <property type="entry name" value="PLPDE_III_yhfX_like"/>
    <property type="match status" value="1"/>
</dbReference>
<name>A0A9X0MHZ6_BACCE</name>
<evidence type="ECO:0000313" key="3">
    <source>
        <dbReference type="EMBL" id="KXY46245.1"/>
    </source>
</evidence>
<accession>A0A9X0MHZ6</accession>
<dbReference type="Pfam" id="PF21279">
    <property type="entry name" value="YhfX-like_C"/>
    <property type="match status" value="1"/>
</dbReference>
<dbReference type="SUPFAM" id="SSF51419">
    <property type="entry name" value="PLP-binding barrel"/>
    <property type="match status" value="1"/>
</dbReference>
<dbReference type="Pfam" id="PF01168">
    <property type="entry name" value="Ala_racemase_N"/>
    <property type="match status" value="1"/>
</dbReference>
<dbReference type="InterPro" id="IPR048449">
    <property type="entry name" value="YhfX-like_C"/>
</dbReference>
<feature type="domain" description="Alanine racemase N-terminal" evidence="1">
    <location>
        <begin position="34"/>
        <end position="264"/>
    </location>
</feature>
<dbReference type="Proteomes" id="UP000075476">
    <property type="component" value="Unassembled WGS sequence"/>
</dbReference>
<dbReference type="InterPro" id="IPR029066">
    <property type="entry name" value="PLP-binding_barrel"/>
</dbReference>
<reference evidence="3 4" key="1">
    <citation type="submission" date="2015-12" db="EMBL/GenBank/DDBJ databases">
        <title>Bacillus cereus Group isolate.</title>
        <authorList>
            <person name="Kovac J."/>
        </authorList>
    </citation>
    <scope>NUCLEOTIDE SEQUENCE [LARGE SCALE GENOMIC DNA]</scope>
    <source>
        <strain evidence="3 4">FSL K6-0073</strain>
    </source>
</reference>
<dbReference type="RefSeq" id="WP_061663112.1">
    <property type="nucleotide sequence ID" value="NZ_LOMO01000031.1"/>
</dbReference>
<organism evidence="3 4">
    <name type="scientific">Bacillus cereus</name>
    <dbReference type="NCBI Taxonomy" id="1396"/>
    <lineage>
        <taxon>Bacteria</taxon>
        <taxon>Bacillati</taxon>
        <taxon>Bacillota</taxon>
        <taxon>Bacilli</taxon>
        <taxon>Bacillales</taxon>
        <taxon>Bacillaceae</taxon>
        <taxon>Bacillus</taxon>
        <taxon>Bacillus cereus group</taxon>
    </lineage>
</organism>
<evidence type="ECO:0000313" key="4">
    <source>
        <dbReference type="Proteomes" id="UP000075476"/>
    </source>
</evidence>
<gene>
    <name evidence="3" type="ORF">AT268_12310</name>
</gene>